<evidence type="ECO:0000256" key="11">
    <source>
        <dbReference type="SAM" id="Phobius"/>
    </source>
</evidence>
<dbReference type="InterPro" id="IPR003406">
    <property type="entry name" value="Glyco_trans_14"/>
</dbReference>
<dbReference type="AlphaFoldDB" id="A0A3B3T9F5"/>
<evidence type="ECO:0000256" key="5">
    <source>
        <dbReference type="ARBA" id="ARBA00022692"/>
    </source>
</evidence>
<reference evidence="12" key="1">
    <citation type="submission" date="2025-08" db="UniProtKB">
        <authorList>
            <consortium name="Ensembl"/>
        </authorList>
    </citation>
    <scope>IDENTIFICATION</scope>
</reference>
<dbReference type="Ensembl" id="ENSPKIT00000020419.1">
    <property type="protein sequence ID" value="ENSPKIP00000039414.1"/>
    <property type="gene ID" value="ENSPKIG00000016772.1"/>
</dbReference>
<sequence length="428" mass="49643">MFCPRRNKHRFLFSLGIGIAIYSAIYLRENIVLYFTAHPKSDSCRSFPQYCGPFMEEDAPWQKRDCLSESYFTTKEPNCSRIAEELYFITAPLSREEEEYPLAFIITIHKELELFMRLLRAIYTPQNIYCIHVDTKSSQQYMTIVGQLASCFPNVFLATTREEVTYAGFSRLKADLNCMADLARSSIPWKKVINLCGQDFPVMSNRELVRYLQSKPWNGTNMTPGVKQPSTMMHRTQIQYEEINHSYMAPKGKTYTKGPPPHNLDIYFGTAYYALTRPFVDFVLRSTVAKDLLEWSRDTYSPDEHYWVTLNHLKDVPGSHTKGEWEGNIRAVKWKDQEGTKHKGCKGQYVRDICVFGLADLPWVIAKNSMFANKFERQIFPEAVDCLELWHRQKVLQEADVPIQPEWRLTTSRVSNQTLVEPATVAGR</sequence>
<dbReference type="GO" id="GO:0008375">
    <property type="term" value="F:acetylglucosaminyltransferase activity"/>
    <property type="evidence" value="ECO:0007669"/>
    <property type="project" value="TreeGrafter"/>
</dbReference>
<evidence type="ECO:0000256" key="10">
    <source>
        <dbReference type="ARBA" id="ARBA00038150"/>
    </source>
</evidence>
<keyword evidence="4" id="KW-0808">Transferase</keyword>
<evidence type="ECO:0000256" key="9">
    <source>
        <dbReference type="ARBA" id="ARBA00023180"/>
    </source>
</evidence>
<keyword evidence="9" id="KW-0325">Glycoprotein</keyword>
<keyword evidence="8 11" id="KW-0472">Membrane</keyword>
<keyword evidence="7 11" id="KW-1133">Transmembrane helix</keyword>
<comment type="subcellular location">
    <subcellularLocation>
        <location evidence="1">Golgi apparatus membrane</location>
        <topology evidence="1">Single-pass type II membrane protein</topology>
    </subcellularLocation>
</comment>
<dbReference type="OrthoDB" id="2019572at2759"/>
<proteinExistence type="inferred from homology"/>
<evidence type="ECO:0000256" key="1">
    <source>
        <dbReference type="ARBA" id="ARBA00004323"/>
    </source>
</evidence>
<dbReference type="STRING" id="1676925.ENSPKIP00000039414"/>
<dbReference type="PANTHER" id="PTHR19297">
    <property type="entry name" value="GLYCOSYLTRANSFERASE 14 FAMILY MEMBER"/>
    <property type="match status" value="1"/>
</dbReference>
<reference evidence="12" key="2">
    <citation type="submission" date="2025-09" db="UniProtKB">
        <authorList>
            <consortium name="Ensembl"/>
        </authorList>
    </citation>
    <scope>IDENTIFICATION</scope>
</reference>
<comment type="pathway">
    <text evidence="2">Protein modification; protein glycosylation.</text>
</comment>
<organism evidence="12 13">
    <name type="scientific">Paramormyrops kingsleyae</name>
    <dbReference type="NCBI Taxonomy" id="1676925"/>
    <lineage>
        <taxon>Eukaryota</taxon>
        <taxon>Metazoa</taxon>
        <taxon>Chordata</taxon>
        <taxon>Craniata</taxon>
        <taxon>Vertebrata</taxon>
        <taxon>Euteleostomi</taxon>
        <taxon>Actinopterygii</taxon>
        <taxon>Neopterygii</taxon>
        <taxon>Teleostei</taxon>
        <taxon>Osteoglossocephala</taxon>
        <taxon>Osteoglossomorpha</taxon>
        <taxon>Osteoglossiformes</taxon>
        <taxon>Mormyridae</taxon>
        <taxon>Paramormyrops</taxon>
    </lineage>
</organism>
<evidence type="ECO:0000313" key="12">
    <source>
        <dbReference type="Ensembl" id="ENSPKIP00000039414.1"/>
    </source>
</evidence>
<keyword evidence="13" id="KW-1185">Reference proteome</keyword>
<feature type="transmembrane region" description="Helical" evidence="11">
    <location>
        <begin position="12"/>
        <end position="35"/>
    </location>
</feature>
<evidence type="ECO:0000256" key="3">
    <source>
        <dbReference type="ARBA" id="ARBA00022676"/>
    </source>
</evidence>
<keyword evidence="5 11" id="KW-0812">Transmembrane</keyword>
<dbReference type="GeneTree" id="ENSGT00940000160402"/>
<protein>
    <submittedName>
        <fullName evidence="12">Glucosaminyl (N-acetyl) transferase family member 7</fullName>
    </submittedName>
</protein>
<evidence type="ECO:0000256" key="6">
    <source>
        <dbReference type="ARBA" id="ARBA00022968"/>
    </source>
</evidence>
<keyword evidence="3" id="KW-0328">Glycosyltransferase</keyword>
<comment type="similarity">
    <text evidence="10">Belongs to the glycosyltransferase 14 family.</text>
</comment>
<evidence type="ECO:0000256" key="2">
    <source>
        <dbReference type="ARBA" id="ARBA00004922"/>
    </source>
</evidence>
<evidence type="ECO:0000256" key="7">
    <source>
        <dbReference type="ARBA" id="ARBA00022989"/>
    </source>
</evidence>
<dbReference type="GO" id="GO:0000139">
    <property type="term" value="C:Golgi membrane"/>
    <property type="evidence" value="ECO:0007669"/>
    <property type="project" value="UniProtKB-SubCell"/>
</dbReference>
<evidence type="ECO:0000313" key="13">
    <source>
        <dbReference type="Proteomes" id="UP000261540"/>
    </source>
</evidence>
<name>A0A3B3T9F5_9TELE</name>
<dbReference type="Pfam" id="PF02485">
    <property type="entry name" value="Branch"/>
    <property type="match status" value="1"/>
</dbReference>
<dbReference type="Proteomes" id="UP000261540">
    <property type="component" value="Unplaced"/>
</dbReference>
<dbReference type="PANTHER" id="PTHR19297:SF178">
    <property type="entry name" value="BETA-1,3-GALACTOSYL-O-GLYCOSYL-GLYCOPROTEIN BETA-1,6-N-ACETYLGLUCOSAMINYLTRANSFERASE 7"/>
    <property type="match status" value="1"/>
</dbReference>
<evidence type="ECO:0000256" key="4">
    <source>
        <dbReference type="ARBA" id="ARBA00022679"/>
    </source>
</evidence>
<keyword evidence="6" id="KW-0735">Signal-anchor</keyword>
<evidence type="ECO:0000256" key="8">
    <source>
        <dbReference type="ARBA" id="ARBA00023136"/>
    </source>
</evidence>
<accession>A0A3B3T9F5</accession>